<dbReference type="Proteomes" id="UP001172082">
    <property type="component" value="Unassembled WGS sequence"/>
</dbReference>
<keyword evidence="1" id="KW-0732">Signal</keyword>
<keyword evidence="3" id="KW-1185">Reference proteome</keyword>
<proteinExistence type="predicted"/>
<organism evidence="2 3">
    <name type="scientific">Splendidivirga corallicola</name>
    <dbReference type="NCBI Taxonomy" id="3051826"/>
    <lineage>
        <taxon>Bacteria</taxon>
        <taxon>Pseudomonadati</taxon>
        <taxon>Bacteroidota</taxon>
        <taxon>Cytophagia</taxon>
        <taxon>Cytophagales</taxon>
        <taxon>Splendidivirgaceae</taxon>
        <taxon>Splendidivirga</taxon>
    </lineage>
</organism>
<sequence length="181" mass="21195">MKTIFSILILFVTWSSYAQSAKVKINDDITVLLPNEFRPMSDEELVTKFFSARKPIAAYTNYDRTVDFSVNETVTSWQNEDLPLMKSFYKSNIHNLYNEVQFLNEGIEEINERDFAFFEFISVVKDDESSFNKKGNILKYTYIQYTLKDGKTVLFHFSCPERDKEDWKPVASGIMKSVKIK</sequence>
<accession>A0ABT8KLS1</accession>
<feature type="chain" id="PRO_5045723302" evidence="1">
    <location>
        <begin position="21"/>
        <end position="181"/>
    </location>
</feature>
<evidence type="ECO:0000313" key="3">
    <source>
        <dbReference type="Proteomes" id="UP001172082"/>
    </source>
</evidence>
<evidence type="ECO:0000256" key="1">
    <source>
        <dbReference type="SAM" id="SignalP"/>
    </source>
</evidence>
<dbReference type="EMBL" id="JAUJEA010000003">
    <property type="protein sequence ID" value="MDN5201671.1"/>
    <property type="molecule type" value="Genomic_DNA"/>
</dbReference>
<evidence type="ECO:0000313" key="2">
    <source>
        <dbReference type="EMBL" id="MDN5201671.1"/>
    </source>
</evidence>
<name>A0ABT8KLS1_9BACT</name>
<reference evidence="2" key="1">
    <citation type="submission" date="2023-06" db="EMBL/GenBank/DDBJ databases">
        <title>Genomic of Parafulvivirga corallium.</title>
        <authorList>
            <person name="Wang G."/>
        </authorList>
    </citation>
    <scope>NUCLEOTIDE SEQUENCE</scope>
    <source>
        <strain evidence="2">BMA10</strain>
    </source>
</reference>
<protein>
    <submittedName>
        <fullName evidence="2">Uncharacterized protein</fullName>
    </submittedName>
</protein>
<comment type="caution">
    <text evidence="2">The sequence shown here is derived from an EMBL/GenBank/DDBJ whole genome shotgun (WGS) entry which is preliminary data.</text>
</comment>
<gene>
    <name evidence="2" type="ORF">QQ008_09870</name>
</gene>
<feature type="signal peptide" evidence="1">
    <location>
        <begin position="1"/>
        <end position="20"/>
    </location>
</feature>
<dbReference type="RefSeq" id="WP_346751699.1">
    <property type="nucleotide sequence ID" value="NZ_JAUJEA010000003.1"/>
</dbReference>